<dbReference type="EMBL" id="LR796981">
    <property type="protein sequence ID" value="CAB4178840.1"/>
    <property type="molecule type" value="Genomic_DNA"/>
</dbReference>
<gene>
    <name evidence="1" type="ORF">UFOVP1033_24</name>
    <name evidence="2" type="ORF">UFOVP1631_24</name>
</gene>
<dbReference type="EMBL" id="LR797501">
    <property type="protein sequence ID" value="CAB4220496.1"/>
    <property type="molecule type" value="Genomic_DNA"/>
</dbReference>
<evidence type="ECO:0000313" key="1">
    <source>
        <dbReference type="EMBL" id="CAB4178840.1"/>
    </source>
</evidence>
<reference evidence="1" key="1">
    <citation type="submission" date="2020-05" db="EMBL/GenBank/DDBJ databases">
        <authorList>
            <person name="Chiriac C."/>
            <person name="Salcher M."/>
            <person name="Ghai R."/>
            <person name="Kavagutti S V."/>
        </authorList>
    </citation>
    <scope>NUCLEOTIDE SEQUENCE</scope>
</reference>
<organism evidence="1">
    <name type="scientific">uncultured Caudovirales phage</name>
    <dbReference type="NCBI Taxonomy" id="2100421"/>
    <lineage>
        <taxon>Viruses</taxon>
        <taxon>Duplodnaviria</taxon>
        <taxon>Heunggongvirae</taxon>
        <taxon>Uroviricota</taxon>
        <taxon>Caudoviricetes</taxon>
        <taxon>Peduoviridae</taxon>
        <taxon>Maltschvirus</taxon>
        <taxon>Maltschvirus maltsch</taxon>
    </lineage>
</organism>
<sequence length="173" mass="19829">MVQGRFKIDFETKSMDEGIVDELRAPVGTEVDWWLWDDAALAADYGNWVDPIYDVSNQEDGKGRRWNDPFKLPVIMAQQLRGTNIMNERGYYTTDTLRLVIAVADINRLLPAMVTDPSVHIKDRVIFQGGVFVPTRVLPRGKYKERYSVITIDCNQVNPEELVNDGQFQAYTN</sequence>
<name>A0A6J5Q2T8_9CAUD</name>
<proteinExistence type="predicted"/>
<evidence type="ECO:0000313" key="2">
    <source>
        <dbReference type="EMBL" id="CAB4220496.1"/>
    </source>
</evidence>
<protein>
    <submittedName>
        <fullName evidence="1">Uncharacterized protein</fullName>
    </submittedName>
</protein>
<accession>A0A6J5Q2T8</accession>